<evidence type="ECO:0000256" key="1">
    <source>
        <dbReference type="ARBA" id="ARBA00022737"/>
    </source>
</evidence>
<keyword evidence="4" id="KW-1185">Reference proteome</keyword>
<dbReference type="EMBL" id="LNZH02000216">
    <property type="protein sequence ID" value="OCB84253.1"/>
    <property type="molecule type" value="Genomic_DNA"/>
</dbReference>
<dbReference type="InterPro" id="IPR016024">
    <property type="entry name" value="ARM-type_fold"/>
</dbReference>
<evidence type="ECO:0000313" key="4">
    <source>
        <dbReference type="Proteomes" id="UP000757232"/>
    </source>
</evidence>
<dbReference type="OrthoDB" id="340346at2759"/>
<feature type="region of interest" description="Disordered" evidence="2">
    <location>
        <begin position="529"/>
        <end position="569"/>
    </location>
</feature>
<feature type="region of interest" description="Disordered" evidence="2">
    <location>
        <begin position="48"/>
        <end position="96"/>
    </location>
</feature>
<dbReference type="Gene3D" id="1.25.10.10">
    <property type="entry name" value="Leucine-rich Repeat Variant"/>
    <property type="match status" value="2"/>
</dbReference>
<dbReference type="InterPro" id="IPR051023">
    <property type="entry name" value="PP2A_Regulatory_Subunit_A"/>
</dbReference>
<reference evidence="3" key="1">
    <citation type="submission" date="2016-06" db="EMBL/GenBank/DDBJ databases">
        <title>Draft Genome sequence of the fungus Inonotus baumii.</title>
        <authorList>
            <person name="Zhu H."/>
            <person name="Lin W."/>
        </authorList>
    </citation>
    <scope>NUCLEOTIDE SEQUENCE</scope>
    <source>
        <strain evidence="3">821</strain>
    </source>
</reference>
<dbReference type="PANTHER" id="PTHR10648:SF1">
    <property type="entry name" value="SERINE_THREONINE-PROTEIN PHOSPHATASE 4 REGULATORY SUBUNIT 1"/>
    <property type="match status" value="1"/>
</dbReference>
<dbReference type="InterPro" id="IPR011989">
    <property type="entry name" value="ARM-like"/>
</dbReference>
<feature type="compositionally biased region" description="Polar residues" evidence="2">
    <location>
        <begin position="60"/>
        <end position="78"/>
    </location>
</feature>
<evidence type="ECO:0000313" key="3">
    <source>
        <dbReference type="EMBL" id="OCB84253.1"/>
    </source>
</evidence>
<dbReference type="SUPFAM" id="SSF48371">
    <property type="entry name" value="ARM repeat"/>
    <property type="match status" value="1"/>
</dbReference>
<organism evidence="3 4">
    <name type="scientific">Sanghuangporus baumii</name>
    <name type="common">Phellinus baumii</name>
    <dbReference type="NCBI Taxonomy" id="108892"/>
    <lineage>
        <taxon>Eukaryota</taxon>
        <taxon>Fungi</taxon>
        <taxon>Dikarya</taxon>
        <taxon>Basidiomycota</taxon>
        <taxon>Agaricomycotina</taxon>
        <taxon>Agaricomycetes</taxon>
        <taxon>Hymenochaetales</taxon>
        <taxon>Hymenochaetaceae</taxon>
        <taxon>Sanghuangporus</taxon>
    </lineage>
</organism>
<proteinExistence type="predicted"/>
<feature type="region of interest" description="Disordered" evidence="2">
    <location>
        <begin position="1087"/>
        <end position="1107"/>
    </location>
</feature>
<dbReference type="AlphaFoldDB" id="A0A9Q5HQQ4"/>
<keyword evidence="1" id="KW-0677">Repeat</keyword>
<protein>
    <submittedName>
        <fullName evidence="3">ARM repeat-containing protein</fullName>
    </submittedName>
</protein>
<comment type="caution">
    <text evidence="3">The sequence shown here is derived from an EMBL/GenBank/DDBJ whole genome shotgun (WGS) entry which is preliminary data.</text>
</comment>
<dbReference type="PANTHER" id="PTHR10648">
    <property type="entry name" value="SERINE/THREONINE-PROTEIN PHOSPHATASE PP2A 65 KDA REGULATORY SUBUNIT"/>
    <property type="match status" value="1"/>
</dbReference>
<gene>
    <name evidence="3" type="ORF">A7U60_g8931</name>
</gene>
<dbReference type="GO" id="GO:0005737">
    <property type="term" value="C:cytoplasm"/>
    <property type="evidence" value="ECO:0007669"/>
    <property type="project" value="TreeGrafter"/>
</dbReference>
<name>A0A9Q5HQQ4_SANBA</name>
<evidence type="ECO:0000256" key="2">
    <source>
        <dbReference type="SAM" id="MobiDB-lite"/>
    </source>
</evidence>
<accession>A0A9Q5HQQ4</accession>
<dbReference type="Proteomes" id="UP000757232">
    <property type="component" value="Unassembled WGS sequence"/>
</dbReference>
<sequence>MGIIVSWINTAWAIADPRLTANDHDDHNPSSPLTAHSDRHTTHLDFVASGDAHPIPPTSHADQQSLPALKEQTSSLATSIPSLDSPAPPSAPPGAGVSSAFLIPSTVGAVDNRQHLFVSSDYDERLPAVPMTEPLPLPIASGAASSPSAPGSPPLSSSHGLRIDVAAANDPTMDHEMVDASFVAAAGQVDNIDDLSFDDEGLSALEKIYLFARSNAPFHRVFISRSLLSFLPDVPPSEAVEYVIPLMNCLAMDEDEAVKEALVENLVSAIWWFLTHCQVVDHEVPEGGEPREVPLLNAQSFTPLLGTLLLNSGANVNAPARHCVVNLLRRIREAGSDEAGFLGPKERKLFEHELIQQVVIGMAHLDTDSSGEASGGSNPPQNQSVAAEHLDTLSAEADNTMSPPPSATDDELLLSTLSSSVHALATSQFLAQEDPSTPSVAAIAACIQRPPSPIPTIHPMVAIPEYEPEFAHIISRPAADESSDPENIRDRGSPMTGVTSLPAWATEPLQNVQNETAFLERAVQNVPRTQVPAPHPENLSGPKAPVITGGSDQSETERGDANSDSNEEQAAIGKLSSMSLIAAVTASGSLDQGYQTAFLKEIEKAGRDPIYWVRREATFALGALAKVVPEELLYTALLPLFDYFCEDSIWNVRQSVLFALPSILSRLPPDLRRIHALQTIQKMAIDHSPQVRTGVLEVLGEVIYSFHEDDKGPPEEIVRLFIGEEGHDWHSPDSPVLENYSSYQTRSPWADSVFRSGFPDMTNDLLIANRSISAPSPSPINPIPDSDPARPLICAFNLPAVALTLGQARWQDLRGLYIFLARTGASKVRQTLAASIGEISRIIGPEHSRRDLLYRWWDFVRGRDSSVQTKALEALEVFLQVLDPVDRPRIIESLEEIWDNHLRGWREREVLARSLDRLAPFFPSDGKALRSLLRRALRDPAAAVRNAAIEAFPQIYASILSLQTSLSLVVEEVSVLVHDDSFKKRLTYVECSRSLIATSPYYERFMDENFWHSVVFLSSDKIPDVRIALSRLLSIVCDKILAKQHTLPGNVLNIVRKLSEDAVGDVRAFVSHLLPPNLGPPTELAFGHASESGGSMATFSRPPPRREPKTLVSGMNDMAITEYHRHMNQAGG</sequence>
<dbReference type="GO" id="GO:0019888">
    <property type="term" value="F:protein phosphatase regulator activity"/>
    <property type="evidence" value="ECO:0007669"/>
    <property type="project" value="TreeGrafter"/>
</dbReference>